<dbReference type="GeneTree" id="ENSGT00990000213389"/>
<accession>A0A8C7XDU7</accession>
<dbReference type="AlphaFoldDB" id="A0A8C7XDU7"/>
<protein>
    <submittedName>
        <fullName evidence="1">Uncharacterized protein</fullName>
    </submittedName>
</protein>
<evidence type="ECO:0000313" key="2">
    <source>
        <dbReference type="Proteomes" id="UP000694383"/>
    </source>
</evidence>
<proteinExistence type="predicted"/>
<keyword evidence="2" id="KW-1185">Reference proteome</keyword>
<reference evidence="1" key="1">
    <citation type="submission" date="2025-08" db="UniProtKB">
        <authorList>
            <consortium name="Ensembl"/>
        </authorList>
    </citation>
    <scope>IDENTIFICATION</scope>
</reference>
<evidence type="ECO:0000313" key="1">
    <source>
        <dbReference type="Ensembl" id="ENSOSIP00000011184.1"/>
    </source>
</evidence>
<organism evidence="1 2">
    <name type="scientific">Oryzias sinensis</name>
    <name type="common">Chinese medaka</name>
    <dbReference type="NCBI Taxonomy" id="183150"/>
    <lineage>
        <taxon>Eukaryota</taxon>
        <taxon>Metazoa</taxon>
        <taxon>Chordata</taxon>
        <taxon>Craniata</taxon>
        <taxon>Vertebrata</taxon>
        <taxon>Euteleostomi</taxon>
        <taxon>Actinopterygii</taxon>
        <taxon>Neopterygii</taxon>
        <taxon>Teleostei</taxon>
        <taxon>Neoteleostei</taxon>
        <taxon>Acanthomorphata</taxon>
        <taxon>Ovalentaria</taxon>
        <taxon>Atherinomorphae</taxon>
        <taxon>Beloniformes</taxon>
        <taxon>Adrianichthyidae</taxon>
        <taxon>Oryziinae</taxon>
        <taxon>Oryzias</taxon>
    </lineage>
</organism>
<sequence length="68" mass="8095">MTHLNEFYNIRMVQFFENGYLLINPLERAFGVSGAFNVSAPLLTWEPCLPHQLLLRQHFHRLQRKRGK</sequence>
<name>A0A8C7XDU7_9TELE</name>
<dbReference type="Proteomes" id="UP000694383">
    <property type="component" value="Unplaced"/>
</dbReference>
<reference evidence="1" key="2">
    <citation type="submission" date="2025-09" db="UniProtKB">
        <authorList>
            <consortium name="Ensembl"/>
        </authorList>
    </citation>
    <scope>IDENTIFICATION</scope>
</reference>
<dbReference type="Ensembl" id="ENSOSIT00000011871.1">
    <property type="protein sequence ID" value="ENSOSIP00000011184.1"/>
    <property type="gene ID" value="ENSOSIG00000006733.1"/>
</dbReference>